<evidence type="ECO:0000256" key="7">
    <source>
        <dbReference type="SAM" id="SignalP"/>
    </source>
</evidence>
<comment type="caution">
    <text evidence="9">The sequence shown here is derived from an EMBL/GenBank/DDBJ whole genome shotgun (WGS) entry which is preliminary data.</text>
</comment>
<feature type="domain" description="Histidine kinase" evidence="8">
    <location>
        <begin position="314"/>
        <end position="517"/>
    </location>
</feature>
<keyword evidence="3" id="KW-0808">Transferase</keyword>
<dbReference type="AlphaFoldDB" id="A0A413VL52"/>
<feature type="chain" id="PRO_5018974989" description="histidine kinase" evidence="7">
    <location>
        <begin position="21"/>
        <end position="517"/>
    </location>
</feature>
<dbReference type="PRINTS" id="PR00344">
    <property type="entry name" value="BCTRLSENSOR"/>
</dbReference>
<dbReference type="Gene3D" id="3.30.565.10">
    <property type="entry name" value="Histidine kinase-like ATPase, C-terminal domain"/>
    <property type="match status" value="1"/>
</dbReference>
<evidence type="ECO:0000259" key="8">
    <source>
        <dbReference type="PROSITE" id="PS50109"/>
    </source>
</evidence>
<dbReference type="PANTHER" id="PTHR43711">
    <property type="entry name" value="TWO-COMPONENT HISTIDINE KINASE"/>
    <property type="match status" value="1"/>
</dbReference>
<gene>
    <name evidence="9" type="ORF">DW888_13800</name>
</gene>
<dbReference type="GO" id="GO:0004673">
    <property type="term" value="F:protein histidine kinase activity"/>
    <property type="evidence" value="ECO:0007669"/>
    <property type="project" value="UniProtKB-EC"/>
</dbReference>
<evidence type="ECO:0000256" key="6">
    <source>
        <dbReference type="SAM" id="Phobius"/>
    </source>
</evidence>
<keyword evidence="6" id="KW-1133">Transmembrane helix</keyword>
<accession>A0A413VL52</accession>
<keyword evidence="6" id="KW-0812">Transmembrane</keyword>
<dbReference type="SUPFAM" id="SSF55874">
    <property type="entry name" value="ATPase domain of HSP90 chaperone/DNA topoisomerase II/histidine kinase"/>
    <property type="match status" value="1"/>
</dbReference>
<comment type="catalytic activity">
    <reaction evidence="1">
        <text>ATP + protein L-histidine = ADP + protein N-phospho-L-histidine.</text>
        <dbReference type="EC" id="2.7.13.3"/>
    </reaction>
</comment>
<evidence type="ECO:0000313" key="10">
    <source>
        <dbReference type="Proteomes" id="UP000284379"/>
    </source>
</evidence>
<dbReference type="PROSITE" id="PS50109">
    <property type="entry name" value="HIS_KIN"/>
    <property type="match status" value="1"/>
</dbReference>
<feature type="signal peptide" evidence="7">
    <location>
        <begin position="1"/>
        <end position="20"/>
    </location>
</feature>
<dbReference type="InterPro" id="IPR036890">
    <property type="entry name" value="HATPase_C_sf"/>
</dbReference>
<keyword evidence="7" id="KW-0732">Signal</keyword>
<sequence length="517" mass="58765">MKTPVAIIVIMLCFSTLSHAQNTKNRAQELKEQAQNSLSQKDYIKARYLFKKAYEAFATREDYPQAVECGIQANGLYIRENFYKEGFELCRDMDQLVWAGEQKTKKALHDLRFLITKERLQMYIALKNAAQAKLQLDKLEETANLAKNDSISEDLLYTKANYYYTFGLNTQGDACFRKLINQYKEKKNYEKVDECYKNLISIARKANNAALMGRTYENYIVWTDSVKALTAQDELNVLKRKYDESQLTIQEKDDTLSAKQYIIIGLCTLVVILIAALVLLAIVLLRFMAGNRKLKKNIQIANEHNELKTKFIQNISSQMEPTLDTLAASASELSDKAPQQSQQMQTQVVALKKFSDDIQELSSLENSLTDPYEMSDINASTFCEEVMEKVKSNIKAEVTTSVNAPKLQVKTNKEQLERILLHLLQNAAYYTQEGRISLDFKKRGAHTHQFIVTDTGTGIPTEQQETIFKPFTEVKDLTQGDGLGLPICSLIATKMNGSLTLDTSYTKGSRFILELHA</sequence>
<evidence type="ECO:0000256" key="5">
    <source>
        <dbReference type="ARBA" id="ARBA00023012"/>
    </source>
</evidence>
<dbReference type="Pfam" id="PF02518">
    <property type="entry name" value="HATPase_c"/>
    <property type="match status" value="1"/>
</dbReference>
<protein>
    <recommendedName>
        <fullName evidence="2">histidine kinase</fullName>
        <ecNumber evidence="2">2.7.13.3</ecNumber>
    </recommendedName>
</protein>
<dbReference type="PANTHER" id="PTHR43711:SF26">
    <property type="entry name" value="SENSOR HISTIDINE KINASE RCSC"/>
    <property type="match status" value="1"/>
</dbReference>
<dbReference type="GO" id="GO:0000160">
    <property type="term" value="P:phosphorelay signal transduction system"/>
    <property type="evidence" value="ECO:0007669"/>
    <property type="project" value="UniProtKB-KW"/>
</dbReference>
<feature type="transmembrane region" description="Helical" evidence="6">
    <location>
        <begin position="261"/>
        <end position="285"/>
    </location>
</feature>
<organism evidence="9 10">
    <name type="scientific">Bacteroides nordii</name>
    <dbReference type="NCBI Taxonomy" id="291645"/>
    <lineage>
        <taxon>Bacteria</taxon>
        <taxon>Pseudomonadati</taxon>
        <taxon>Bacteroidota</taxon>
        <taxon>Bacteroidia</taxon>
        <taxon>Bacteroidales</taxon>
        <taxon>Bacteroidaceae</taxon>
        <taxon>Bacteroides</taxon>
    </lineage>
</organism>
<evidence type="ECO:0000313" key="9">
    <source>
        <dbReference type="EMBL" id="RHB34262.1"/>
    </source>
</evidence>
<keyword evidence="4 9" id="KW-0418">Kinase</keyword>
<dbReference type="SMART" id="SM00387">
    <property type="entry name" value="HATPase_c"/>
    <property type="match status" value="1"/>
</dbReference>
<evidence type="ECO:0000256" key="1">
    <source>
        <dbReference type="ARBA" id="ARBA00000085"/>
    </source>
</evidence>
<evidence type="ECO:0000256" key="3">
    <source>
        <dbReference type="ARBA" id="ARBA00022679"/>
    </source>
</evidence>
<evidence type="ECO:0000256" key="4">
    <source>
        <dbReference type="ARBA" id="ARBA00022777"/>
    </source>
</evidence>
<proteinExistence type="predicted"/>
<keyword evidence="5" id="KW-0902">Two-component regulatory system</keyword>
<dbReference type="InterPro" id="IPR003594">
    <property type="entry name" value="HATPase_dom"/>
</dbReference>
<dbReference type="InterPro" id="IPR050736">
    <property type="entry name" value="Sensor_HK_Regulatory"/>
</dbReference>
<dbReference type="EMBL" id="QSGO01000010">
    <property type="protein sequence ID" value="RHB34262.1"/>
    <property type="molecule type" value="Genomic_DNA"/>
</dbReference>
<reference evidence="9 10" key="1">
    <citation type="submission" date="2018-08" db="EMBL/GenBank/DDBJ databases">
        <title>A genome reference for cultivated species of the human gut microbiota.</title>
        <authorList>
            <person name="Zou Y."/>
            <person name="Xue W."/>
            <person name="Luo G."/>
        </authorList>
    </citation>
    <scope>NUCLEOTIDE SEQUENCE [LARGE SCALE GENOMIC DNA]</scope>
    <source>
        <strain evidence="9 10">AM40-30BH</strain>
    </source>
</reference>
<dbReference type="InterPro" id="IPR004358">
    <property type="entry name" value="Sig_transdc_His_kin-like_C"/>
</dbReference>
<dbReference type="InterPro" id="IPR005467">
    <property type="entry name" value="His_kinase_dom"/>
</dbReference>
<dbReference type="Proteomes" id="UP000284379">
    <property type="component" value="Unassembled WGS sequence"/>
</dbReference>
<dbReference type="EC" id="2.7.13.3" evidence="2"/>
<keyword evidence="6" id="KW-0472">Membrane</keyword>
<evidence type="ECO:0000256" key="2">
    <source>
        <dbReference type="ARBA" id="ARBA00012438"/>
    </source>
</evidence>
<name>A0A413VL52_9BACE</name>